<dbReference type="PANTHER" id="PTHR30026">
    <property type="entry name" value="OUTER MEMBRANE PROTEIN TOLC"/>
    <property type="match status" value="1"/>
</dbReference>
<keyword evidence="5" id="KW-0812">Transmembrane</keyword>
<evidence type="ECO:0000313" key="8">
    <source>
        <dbReference type="EMBL" id="RKR15324.1"/>
    </source>
</evidence>
<protein>
    <submittedName>
        <fullName evidence="8">Outer membrane protein TolC</fullName>
    </submittedName>
</protein>
<evidence type="ECO:0000313" key="9">
    <source>
        <dbReference type="Proteomes" id="UP000269412"/>
    </source>
</evidence>
<dbReference type="InterPro" id="IPR003423">
    <property type="entry name" value="OMP_efflux"/>
</dbReference>
<evidence type="ECO:0000256" key="5">
    <source>
        <dbReference type="ARBA" id="ARBA00022692"/>
    </source>
</evidence>
<dbReference type="Proteomes" id="UP000269412">
    <property type="component" value="Unassembled WGS sequence"/>
</dbReference>
<reference evidence="8 9" key="1">
    <citation type="submission" date="2018-10" db="EMBL/GenBank/DDBJ databases">
        <title>Genomic Encyclopedia of Archaeal and Bacterial Type Strains, Phase II (KMG-II): from individual species to whole genera.</title>
        <authorList>
            <person name="Goeker M."/>
        </authorList>
    </citation>
    <scope>NUCLEOTIDE SEQUENCE [LARGE SCALE GENOMIC DNA]</scope>
    <source>
        <strain evidence="8 9">DSM 25230</strain>
    </source>
</reference>
<dbReference type="Gene3D" id="1.20.1600.10">
    <property type="entry name" value="Outer membrane efflux proteins (OEP)"/>
    <property type="match status" value="1"/>
</dbReference>
<gene>
    <name evidence="8" type="ORF">CLV91_1407</name>
</gene>
<dbReference type="InterPro" id="IPR051906">
    <property type="entry name" value="TolC-like"/>
</dbReference>
<keyword evidence="4" id="KW-1134">Transmembrane beta strand</keyword>
<name>A0A495EEK2_9FLAO</name>
<comment type="subcellular location">
    <subcellularLocation>
        <location evidence="1">Cell outer membrane</location>
    </subcellularLocation>
</comment>
<dbReference type="Pfam" id="PF02321">
    <property type="entry name" value="OEP"/>
    <property type="match status" value="2"/>
</dbReference>
<keyword evidence="6" id="KW-0472">Membrane</keyword>
<evidence type="ECO:0000256" key="3">
    <source>
        <dbReference type="ARBA" id="ARBA00022448"/>
    </source>
</evidence>
<comment type="similarity">
    <text evidence="2">Belongs to the outer membrane factor (OMF) (TC 1.B.17) family.</text>
</comment>
<dbReference type="PANTHER" id="PTHR30026:SF20">
    <property type="entry name" value="OUTER MEMBRANE PROTEIN TOLC"/>
    <property type="match status" value="1"/>
</dbReference>
<evidence type="ECO:0000256" key="2">
    <source>
        <dbReference type="ARBA" id="ARBA00007613"/>
    </source>
</evidence>
<organism evidence="8 9">
    <name type="scientific">Maribacter vaceletii</name>
    <dbReference type="NCBI Taxonomy" id="1206816"/>
    <lineage>
        <taxon>Bacteria</taxon>
        <taxon>Pseudomonadati</taxon>
        <taxon>Bacteroidota</taxon>
        <taxon>Flavobacteriia</taxon>
        <taxon>Flavobacteriales</taxon>
        <taxon>Flavobacteriaceae</taxon>
        <taxon>Maribacter</taxon>
    </lineage>
</organism>
<comment type="caution">
    <text evidence="8">The sequence shown here is derived from an EMBL/GenBank/DDBJ whole genome shotgun (WGS) entry which is preliminary data.</text>
</comment>
<dbReference type="GO" id="GO:1990281">
    <property type="term" value="C:efflux pump complex"/>
    <property type="evidence" value="ECO:0007669"/>
    <property type="project" value="TreeGrafter"/>
</dbReference>
<sequence length="466" mass="52825">MFLYLDDIKKMKKVSIIFIILSVYFPLEIIGQENILAKEDAVSIALENNYGIKMAKNRAEIAKNNKSVLNSGYLPTLTGNAGANYNDLINSTTEYPGQFETDGTPRADIVIRDAESQTYNAGIAINYTLFDGLGRFYNYKRLKEQHALSELQARETIENTVIQLFSVYYEVARLEENKKVLEQALKISKQRITREEYGFEYGQSTKLDVLNAQVDVTNDSINVMTTKQSLYNAKRDLNVVLNQDLNAFYMVDTLIQFLPKLQLEEYIKKAQENNINLLIVNKGLKINDYDIKVNKSGYLPTVGLTGSYGWNLNQSAPSSFIPGQVFPGTNRTSDNIALGASLSWNLFDGGGTTVRVKNAKIAQQNQALLEKQITLEVNRDIENALGIYENRLRIFKIQEQNVITNQNNFERSKEQFQLGRITSIEFRQAQINLLNAQTNKNLAKYDAKLSELQLLQLTGQLLNVPF</sequence>
<evidence type="ECO:0000256" key="6">
    <source>
        <dbReference type="ARBA" id="ARBA00023136"/>
    </source>
</evidence>
<keyword evidence="3" id="KW-0813">Transport</keyword>
<dbReference type="GO" id="GO:0015562">
    <property type="term" value="F:efflux transmembrane transporter activity"/>
    <property type="evidence" value="ECO:0007669"/>
    <property type="project" value="InterPro"/>
</dbReference>
<keyword evidence="9" id="KW-1185">Reference proteome</keyword>
<dbReference type="GO" id="GO:0009279">
    <property type="term" value="C:cell outer membrane"/>
    <property type="evidence" value="ECO:0007669"/>
    <property type="project" value="UniProtKB-SubCell"/>
</dbReference>
<evidence type="ECO:0000256" key="7">
    <source>
        <dbReference type="ARBA" id="ARBA00023237"/>
    </source>
</evidence>
<evidence type="ECO:0000256" key="4">
    <source>
        <dbReference type="ARBA" id="ARBA00022452"/>
    </source>
</evidence>
<dbReference type="GO" id="GO:0015288">
    <property type="term" value="F:porin activity"/>
    <property type="evidence" value="ECO:0007669"/>
    <property type="project" value="TreeGrafter"/>
</dbReference>
<dbReference type="EMBL" id="RBIQ01000007">
    <property type="protein sequence ID" value="RKR15324.1"/>
    <property type="molecule type" value="Genomic_DNA"/>
</dbReference>
<keyword evidence="7" id="KW-0998">Cell outer membrane</keyword>
<dbReference type="SUPFAM" id="SSF56954">
    <property type="entry name" value="Outer membrane efflux proteins (OEP)"/>
    <property type="match status" value="1"/>
</dbReference>
<accession>A0A495EEK2</accession>
<dbReference type="AlphaFoldDB" id="A0A495EEK2"/>
<proteinExistence type="inferred from homology"/>
<evidence type="ECO:0000256" key="1">
    <source>
        <dbReference type="ARBA" id="ARBA00004442"/>
    </source>
</evidence>